<dbReference type="AlphaFoldDB" id="A0A5C6DKD5"/>
<organism evidence="1 2">
    <name type="scientific">Novipirellula aureliae</name>
    <dbReference type="NCBI Taxonomy" id="2527966"/>
    <lineage>
        <taxon>Bacteria</taxon>
        <taxon>Pseudomonadati</taxon>
        <taxon>Planctomycetota</taxon>
        <taxon>Planctomycetia</taxon>
        <taxon>Pirellulales</taxon>
        <taxon>Pirellulaceae</taxon>
        <taxon>Novipirellula</taxon>
    </lineage>
</organism>
<evidence type="ECO:0000313" key="1">
    <source>
        <dbReference type="EMBL" id="TWU36675.1"/>
    </source>
</evidence>
<evidence type="ECO:0000313" key="2">
    <source>
        <dbReference type="Proteomes" id="UP000315471"/>
    </source>
</evidence>
<keyword evidence="2" id="KW-1185">Reference proteome</keyword>
<name>A0A5C6DKD5_9BACT</name>
<comment type="caution">
    <text evidence="1">The sequence shown here is derived from an EMBL/GenBank/DDBJ whole genome shotgun (WGS) entry which is preliminary data.</text>
</comment>
<dbReference type="Proteomes" id="UP000315471">
    <property type="component" value="Unassembled WGS sequence"/>
</dbReference>
<protein>
    <submittedName>
        <fullName evidence="1">Uncharacterized protein</fullName>
    </submittedName>
</protein>
<accession>A0A5C6DKD5</accession>
<dbReference type="EMBL" id="SJPY01000008">
    <property type="protein sequence ID" value="TWU36675.1"/>
    <property type="molecule type" value="Genomic_DNA"/>
</dbReference>
<sequence>MGAKSSQLLEHDCEIVRFAQQPKFLVFTVFDADLGTRWARTENLPKRRDGREPADIRRLMRFRDDLSRRWCCILAVVGMLLA</sequence>
<reference evidence="1 2" key="1">
    <citation type="submission" date="2019-02" db="EMBL/GenBank/DDBJ databases">
        <title>Deep-cultivation of Planctomycetes and their phenomic and genomic characterization uncovers novel biology.</title>
        <authorList>
            <person name="Wiegand S."/>
            <person name="Jogler M."/>
            <person name="Boedeker C."/>
            <person name="Pinto D."/>
            <person name="Vollmers J."/>
            <person name="Rivas-Marin E."/>
            <person name="Kohn T."/>
            <person name="Peeters S.H."/>
            <person name="Heuer A."/>
            <person name="Rast P."/>
            <person name="Oberbeckmann S."/>
            <person name="Bunk B."/>
            <person name="Jeske O."/>
            <person name="Meyerdierks A."/>
            <person name="Storesund J.E."/>
            <person name="Kallscheuer N."/>
            <person name="Luecker S."/>
            <person name="Lage O.M."/>
            <person name="Pohl T."/>
            <person name="Merkel B.J."/>
            <person name="Hornburger P."/>
            <person name="Mueller R.-W."/>
            <person name="Bruemmer F."/>
            <person name="Labrenz M."/>
            <person name="Spormann A.M."/>
            <person name="Op Den Camp H."/>
            <person name="Overmann J."/>
            <person name="Amann R."/>
            <person name="Jetten M.S.M."/>
            <person name="Mascher T."/>
            <person name="Medema M.H."/>
            <person name="Devos D.P."/>
            <person name="Kaster A.-K."/>
            <person name="Ovreas L."/>
            <person name="Rohde M."/>
            <person name="Galperin M.Y."/>
            <person name="Jogler C."/>
        </authorList>
    </citation>
    <scope>NUCLEOTIDE SEQUENCE [LARGE SCALE GENOMIC DNA]</scope>
    <source>
        <strain evidence="1 2">Q31b</strain>
    </source>
</reference>
<gene>
    <name evidence="1" type="ORF">Q31b_49570</name>
</gene>
<proteinExistence type="predicted"/>